<evidence type="ECO:0000256" key="1">
    <source>
        <dbReference type="ARBA" id="ARBA00005941"/>
    </source>
</evidence>
<comment type="caution">
    <text evidence="7">The sequence shown here is derived from an EMBL/GenBank/DDBJ whole genome shotgun (WGS) entry which is preliminary data.</text>
</comment>
<evidence type="ECO:0000256" key="4">
    <source>
        <dbReference type="ARBA" id="ARBA00022982"/>
    </source>
</evidence>
<dbReference type="EMBL" id="LAZR01013688">
    <property type="protein sequence ID" value="KKM20828.1"/>
    <property type="molecule type" value="Genomic_DNA"/>
</dbReference>
<dbReference type="Gene3D" id="2.60.40.730">
    <property type="entry name" value="SOR catalytic domain"/>
    <property type="match status" value="1"/>
</dbReference>
<evidence type="ECO:0000313" key="7">
    <source>
        <dbReference type="EMBL" id="KKM20828.1"/>
    </source>
</evidence>
<sequence length="128" mass="14225">MPAGRGRPNGLFIGVNEALDPSNLSDLEKKHIPRITAPDVVRLGQRFELEVEVGKAIPHPSEHRHFIQCVDIYADDTFLASVGFGAVTTPPVAKLCIVLHHRAKELRAYERCNLHGTWVGRRAITVNQ</sequence>
<keyword evidence="4" id="KW-0249">Electron transport</keyword>
<evidence type="ECO:0000256" key="2">
    <source>
        <dbReference type="ARBA" id="ARBA00022448"/>
    </source>
</evidence>
<dbReference type="SUPFAM" id="SSF49367">
    <property type="entry name" value="Superoxide reductase-like"/>
    <property type="match status" value="1"/>
</dbReference>
<keyword evidence="5" id="KW-0408">Iron</keyword>
<keyword evidence="2" id="KW-0813">Transport</keyword>
<dbReference type="InterPro" id="IPR051233">
    <property type="entry name" value="Desulfoferrodoxin_SOR"/>
</dbReference>
<evidence type="ECO:0000259" key="6">
    <source>
        <dbReference type="Pfam" id="PF01880"/>
    </source>
</evidence>
<gene>
    <name evidence="7" type="ORF">LCGC14_1641590</name>
</gene>
<dbReference type="InterPro" id="IPR036073">
    <property type="entry name" value="Desulfoferrodoxin_Fe-bd_dom_sf"/>
</dbReference>
<dbReference type="GO" id="GO:0016491">
    <property type="term" value="F:oxidoreductase activity"/>
    <property type="evidence" value="ECO:0007669"/>
    <property type="project" value="InterPro"/>
</dbReference>
<dbReference type="PANTHER" id="PTHR36541">
    <property type="entry name" value="SUPEROXIDE REDUCTASE-RELATED"/>
    <property type="match status" value="1"/>
</dbReference>
<keyword evidence="3" id="KW-0479">Metal-binding</keyword>
<name>A0A0F9KFA3_9ZZZZ</name>
<organism evidence="7">
    <name type="scientific">marine sediment metagenome</name>
    <dbReference type="NCBI Taxonomy" id="412755"/>
    <lineage>
        <taxon>unclassified sequences</taxon>
        <taxon>metagenomes</taxon>
        <taxon>ecological metagenomes</taxon>
    </lineage>
</organism>
<dbReference type="Pfam" id="PF01880">
    <property type="entry name" value="Desulfoferrodox"/>
    <property type="match status" value="1"/>
</dbReference>
<evidence type="ECO:0000256" key="3">
    <source>
        <dbReference type="ARBA" id="ARBA00022723"/>
    </source>
</evidence>
<protein>
    <recommendedName>
        <fullName evidence="6">Desulfoferrodoxin ferrous iron-binding domain-containing protein</fullName>
    </recommendedName>
</protein>
<comment type="similarity">
    <text evidence="1">Belongs to the desulfoferrodoxin family.</text>
</comment>
<reference evidence="7" key="1">
    <citation type="journal article" date="2015" name="Nature">
        <title>Complex archaea that bridge the gap between prokaryotes and eukaryotes.</title>
        <authorList>
            <person name="Spang A."/>
            <person name="Saw J.H."/>
            <person name="Jorgensen S.L."/>
            <person name="Zaremba-Niedzwiedzka K."/>
            <person name="Martijn J."/>
            <person name="Lind A.E."/>
            <person name="van Eijk R."/>
            <person name="Schleper C."/>
            <person name="Guy L."/>
            <person name="Ettema T.J."/>
        </authorList>
    </citation>
    <scope>NUCLEOTIDE SEQUENCE</scope>
</reference>
<dbReference type="InterPro" id="IPR002742">
    <property type="entry name" value="Desulfoferrodoxin_Fe-bd_dom"/>
</dbReference>
<dbReference type="GO" id="GO:0005506">
    <property type="term" value="F:iron ion binding"/>
    <property type="evidence" value="ECO:0007669"/>
    <property type="project" value="InterPro"/>
</dbReference>
<proteinExistence type="inferred from homology"/>
<feature type="domain" description="Desulfoferrodoxin ferrous iron-binding" evidence="6">
    <location>
        <begin position="25"/>
        <end position="119"/>
    </location>
</feature>
<dbReference type="PANTHER" id="PTHR36541:SF1">
    <property type="entry name" value="SUPEROXIDE REDUCTASE-RELATED"/>
    <property type="match status" value="1"/>
</dbReference>
<evidence type="ECO:0000256" key="5">
    <source>
        <dbReference type="ARBA" id="ARBA00023004"/>
    </source>
</evidence>
<dbReference type="AlphaFoldDB" id="A0A0F9KFA3"/>
<accession>A0A0F9KFA3</accession>